<organism evidence="1 2">
    <name type="scientific">Boletus edulis BED1</name>
    <dbReference type="NCBI Taxonomy" id="1328754"/>
    <lineage>
        <taxon>Eukaryota</taxon>
        <taxon>Fungi</taxon>
        <taxon>Dikarya</taxon>
        <taxon>Basidiomycota</taxon>
        <taxon>Agaricomycotina</taxon>
        <taxon>Agaricomycetes</taxon>
        <taxon>Agaricomycetidae</taxon>
        <taxon>Boletales</taxon>
        <taxon>Boletineae</taxon>
        <taxon>Boletaceae</taxon>
        <taxon>Boletoideae</taxon>
        <taxon>Boletus</taxon>
    </lineage>
</organism>
<reference evidence="1" key="1">
    <citation type="submission" date="2019-10" db="EMBL/GenBank/DDBJ databases">
        <authorList>
            <consortium name="DOE Joint Genome Institute"/>
            <person name="Kuo A."/>
            <person name="Miyauchi S."/>
            <person name="Kiss E."/>
            <person name="Drula E."/>
            <person name="Kohler A."/>
            <person name="Sanchez-Garcia M."/>
            <person name="Andreopoulos B."/>
            <person name="Barry K.W."/>
            <person name="Bonito G."/>
            <person name="Buee M."/>
            <person name="Carver A."/>
            <person name="Chen C."/>
            <person name="Cichocki N."/>
            <person name="Clum A."/>
            <person name="Culley D."/>
            <person name="Crous P.W."/>
            <person name="Fauchery L."/>
            <person name="Girlanda M."/>
            <person name="Hayes R."/>
            <person name="Keri Z."/>
            <person name="LaButti K."/>
            <person name="Lipzen A."/>
            <person name="Lombard V."/>
            <person name="Magnuson J."/>
            <person name="Maillard F."/>
            <person name="Morin E."/>
            <person name="Murat C."/>
            <person name="Nolan M."/>
            <person name="Ohm R."/>
            <person name="Pangilinan J."/>
            <person name="Pereira M."/>
            <person name="Perotto S."/>
            <person name="Peter M."/>
            <person name="Riley R."/>
            <person name="Sitrit Y."/>
            <person name="Stielow B."/>
            <person name="Szollosi G."/>
            <person name="Zifcakova L."/>
            <person name="Stursova M."/>
            <person name="Spatafora J.W."/>
            <person name="Tedersoo L."/>
            <person name="Vaario L.-M."/>
            <person name="Yamada A."/>
            <person name="Yan M."/>
            <person name="Wang P."/>
            <person name="Xu J."/>
            <person name="Bruns T."/>
            <person name="Baldrian P."/>
            <person name="Vilgalys R."/>
            <person name="Henrissat B."/>
            <person name="Grigoriev I.V."/>
            <person name="Hibbett D."/>
            <person name="Nagy L.G."/>
            <person name="Martin F.M."/>
        </authorList>
    </citation>
    <scope>NUCLEOTIDE SEQUENCE</scope>
    <source>
        <strain evidence="1">BED1</strain>
    </source>
</reference>
<keyword evidence="2" id="KW-1185">Reference proteome</keyword>
<evidence type="ECO:0000313" key="1">
    <source>
        <dbReference type="EMBL" id="KAF8444946.1"/>
    </source>
</evidence>
<dbReference type="Proteomes" id="UP001194468">
    <property type="component" value="Unassembled WGS sequence"/>
</dbReference>
<dbReference type="AlphaFoldDB" id="A0AAD4GIY2"/>
<sequence length="373" mass="41383">MGHGYGDLHASEMSVRARFEVASINSGAAILAYRALAPLLHHLWSMYKMCNMSDSPDSASTRYNDLVLWDDWMVVWTPKLANSFRLVSSRDLVYVGRVVLLGNATVWPPQYSLDATIPLQFMYKLASHVEICKSLQFLPNKLTSMPNGGKMGSHWPSMPLGASSYAPCTVLCNPFDLPMQMCTGCARTSSLYDNGYVSYGKDWKPIRNQVHERGDKDNEVISDHAACRIPVTGIPEIQYSVMSRRCGVSIPRVNSELPVAEIMIWSPGRNTACIQGQARVLRPPPRVFNTSIPIARASHGTQRSLTSRSPAITTFFTFRVYRKLSLGPVRGGFHVGTMWYFHGYVPPESLMIRAGGMGAALPPLVIVNFDCSE</sequence>
<accession>A0AAD4GIY2</accession>
<gene>
    <name evidence="1" type="ORF">L210DRAFT_3732685</name>
</gene>
<evidence type="ECO:0000313" key="2">
    <source>
        <dbReference type="Proteomes" id="UP001194468"/>
    </source>
</evidence>
<protein>
    <submittedName>
        <fullName evidence="1">Uncharacterized protein</fullName>
    </submittedName>
</protein>
<proteinExistence type="predicted"/>
<name>A0AAD4GIY2_BOLED</name>
<dbReference type="EMBL" id="WHUW01000006">
    <property type="protein sequence ID" value="KAF8444946.1"/>
    <property type="molecule type" value="Genomic_DNA"/>
</dbReference>
<reference evidence="1" key="2">
    <citation type="journal article" date="2020" name="Nat. Commun.">
        <title>Large-scale genome sequencing of mycorrhizal fungi provides insights into the early evolution of symbiotic traits.</title>
        <authorList>
            <person name="Miyauchi S."/>
            <person name="Kiss E."/>
            <person name="Kuo A."/>
            <person name="Drula E."/>
            <person name="Kohler A."/>
            <person name="Sanchez-Garcia M."/>
            <person name="Morin E."/>
            <person name="Andreopoulos B."/>
            <person name="Barry K.W."/>
            <person name="Bonito G."/>
            <person name="Buee M."/>
            <person name="Carver A."/>
            <person name="Chen C."/>
            <person name="Cichocki N."/>
            <person name="Clum A."/>
            <person name="Culley D."/>
            <person name="Crous P.W."/>
            <person name="Fauchery L."/>
            <person name="Girlanda M."/>
            <person name="Hayes R.D."/>
            <person name="Keri Z."/>
            <person name="LaButti K."/>
            <person name="Lipzen A."/>
            <person name="Lombard V."/>
            <person name="Magnuson J."/>
            <person name="Maillard F."/>
            <person name="Murat C."/>
            <person name="Nolan M."/>
            <person name="Ohm R.A."/>
            <person name="Pangilinan J."/>
            <person name="Pereira M.F."/>
            <person name="Perotto S."/>
            <person name="Peter M."/>
            <person name="Pfister S."/>
            <person name="Riley R."/>
            <person name="Sitrit Y."/>
            <person name="Stielow J.B."/>
            <person name="Szollosi G."/>
            <person name="Zifcakova L."/>
            <person name="Stursova M."/>
            <person name="Spatafora J.W."/>
            <person name="Tedersoo L."/>
            <person name="Vaario L.M."/>
            <person name="Yamada A."/>
            <person name="Yan M."/>
            <person name="Wang P."/>
            <person name="Xu J."/>
            <person name="Bruns T."/>
            <person name="Baldrian P."/>
            <person name="Vilgalys R."/>
            <person name="Dunand C."/>
            <person name="Henrissat B."/>
            <person name="Grigoriev I.V."/>
            <person name="Hibbett D."/>
            <person name="Nagy L.G."/>
            <person name="Martin F.M."/>
        </authorList>
    </citation>
    <scope>NUCLEOTIDE SEQUENCE</scope>
    <source>
        <strain evidence="1">BED1</strain>
    </source>
</reference>
<comment type="caution">
    <text evidence="1">The sequence shown here is derived from an EMBL/GenBank/DDBJ whole genome shotgun (WGS) entry which is preliminary data.</text>
</comment>